<dbReference type="GO" id="GO:0006606">
    <property type="term" value="P:protein import into nucleus"/>
    <property type="evidence" value="ECO:0007669"/>
    <property type="project" value="InterPro"/>
</dbReference>
<accession>A0A0C2D8K5</accession>
<keyword evidence="3" id="KW-0963">Cytoplasm</keyword>
<dbReference type="OrthoDB" id="543373at2759"/>
<dbReference type="Proteomes" id="UP000054047">
    <property type="component" value="Unassembled WGS sequence"/>
</dbReference>
<comment type="subcellular location">
    <subcellularLocation>
        <location evidence="1">Cytoplasm</location>
    </subcellularLocation>
</comment>
<dbReference type="SUPFAM" id="SSF48371">
    <property type="entry name" value="ARM repeat"/>
    <property type="match status" value="1"/>
</dbReference>
<proteinExistence type="predicted"/>
<dbReference type="PANTHER" id="PTHR10527">
    <property type="entry name" value="IMPORTIN BETA"/>
    <property type="match status" value="1"/>
</dbReference>
<keyword evidence="2" id="KW-0813">Transport</keyword>
<dbReference type="AlphaFoldDB" id="A0A0C2D8K5"/>
<evidence type="ECO:0000256" key="2">
    <source>
        <dbReference type="ARBA" id="ARBA00022448"/>
    </source>
</evidence>
<dbReference type="InterPro" id="IPR040122">
    <property type="entry name" value="Importin_beta"/>
</dbReference>
<dbReference type="Gene3D" id="1.25.10.10">
    <property type="entry name" value="Leucine-rich Repeat Variant"/>
    <property type="match status" value="1"/>
</dbReference>
<dbReference type="InterPro" id="IPR016024">
    <property type="entry name" value="ARM-type_fold"/>
</dbReference>
<organism evidence="6 7">
    <name type="scientific">Ancylostoma duodenale</name>
    <dbReference type="NCBI Taxonomy" id="51022"/>
    <lineage>
        <taxon>Eukaryota</taxon>
        <taxon>Metazoa</taxon>
        <taxon>Ecdysozoa</taxon>
        <taxon>Nematoda</taxon>
        <taxon>Chromadorea</taxon>
        <taxon>Rhabditida</taxon>
        <taxon>Rhabditina</taxon>
        <taxon>Rhabditomorpha</taxon>
        <taxon>Strongyloidea</taxon>
        <taxon>Ancylostomatidae</taxon>
        <taxon>Ancylostomatinae</taxon>
        <taxon>Ancylostoma</taxon>
    </lineage>
</organism>
<evidence type="ECO:0000313" key="7">
    <source>
        <dbReference type="Proteomes" id="UP000054047"/>
    </source>
</evidence>
<evidence type="ECO:0008006" key="8">
    <source>
        <dbReference type="Google" id="ProtNLM"/>
    </source>
</evidence>
<gene>
    <name evidence="6" type="ORF">ANCDUO_03619</name>
</gene>
<dbReference type="InterPro" id="IPR011989">
    <property type="entry name" value="ARM-like"/>
</dbReference>
<dbReference type="Pfam" id="PF18829">
    <property type="entry name" value="Importin_rep_6"/>
    <property type="match status" value="1"/>
</dbReference>
<name>A0A0C2D8K5_9BILA</name>
<sequence length="379" mass="42402">MHIYRHDHLMDLIISAYLPAIMSGLEQALGAAFQRLQTSGKKLCCEQITTAIASVADAAQDLFIDFYDRLVPHLKFILVNCTADEHKVLRGKTMESLSLIGVAVGKEKFRDDALAIMELLKDQMPNMSSDDPQCSYMICSWTRICKVLGKEFAPYLPLIMGTVLQTASYKPEVAVVDEDDAQKNDPAWSYHSVGDNKSFGIRTAGLDEKADSCAMLSTFGPEEFVPYVDEVAKLCMENIRFLFVDTVRCSAAETLPWLLRCVKSQGVEGMRRLWVEFFPILCTALESENEIEVMESFIDAIAECVLQLGANGLTKEDVEKITTVISEQLKGHEDRRLEAEAEEAEELALSDSKLALHLKYVELMCWCPTTGSWAIRISN</sequence>
<evidence type="ECO:0000256" key="5">
    <source>
        <dbReference type="ARBA" id="ARBA00022927"/>
    </source>
</evidence>
<evidence type="ECO:0000256" key="1">
    <source>
        <dbReference type="ARBA" id="ARBA00004496"/>
    </source>
</evidence>
<evidence type="ECO:0000313" key="6">
    <source>
        <dbReference type="EMBL" id="KIH66053.1"/>
    </source>
</evidence>
<dbReference type="GO" id="GO:0005737">
    <property type="term" value="C:cytoplasm"/>
    <property type="evidence" value="ECO:0007669"/>
    <property type="project" value="UniProtKB-SubCell"/>
</dbReference>
<reference evidence="6 7" key="1">
    <citation type="submission" date="2013-12" db="EMBL/GenBank/DDBJ databases">
        <title>Draft genome of the parsitic nematode Ancylostoma duodenale.</title>
        <authorList>
            <person name="Mitreva M."/>
        </authorList>
    </citation>
    <scope>NUCLEOTIDE SEQUENCE [LARGE SCALE GENOMIC DNA]</scope>
    <source>
        <strain evidence="6 7">Zhejiang</strain>
    </source>
</reference>
<keyword evidence="7" id="KW-1185">Reference proteome</keyword>
<keyword evidence="4" id="KW-0677">Repeat</keyword>
<protein>
    <recommendedName>
        <fullName evidence="8">HEAT repeat protein</fullName>
    </recommendedName>
</protein>
<dbReference type="EMBL" id="KN727284">
    <property type="protein sequence ID" value="KIH66053.1"/>
    <property type="molecule type" value="Genomic_DNA"/>
</dbReference>
<dbReference type="InterPro" id="IPR041389">
    <property type="entry name" value="Importin_rep_6"/>
</dbReference>
<evidence type="ECO:0000256" key="4">
    <source>
        <dbReference type="ARBA" id="ARBA00022737"/>
    </source>
</evidence>
<keyword evidence="5" id="KW-0653">Protein transport</keyword>
<evidence type="ECO:0000256" key="3">
    <source>
        <dbReference type="ARBA" id="ARBA00022490"/>
    </source>
</evidence>